<organism evidence="2 3">
    <name type="scientific">Hymenobacter jeollabukensis</name>
    <dbReference type="NCBI Taxonomy" id="2025313"/>
    <lineage>
        <taxon>Bacteria</taxon>
        <taxon>Pseudomonadati</taxon>
        <taxon>Bacteroidota</taxon>
        <taxon>Cytophagia</taxon>
        <taxon>Cytophagales</taxon>
        <taxon>Hymenobacteraceae</taxon>
        <taxon>Hymenobacter</taxon>
    </lineage>
</organism>
<keyword evidence="3" id="KW-1185">Reference proteome</keyword>
<dbReference type="Gene3D" id="2.60.40.10">
    <property type="entry name" value="Immunoglobulins"/>
    <property type="match status" value="2"/>
</dbReference>
<comment type="caution">
    <text evidence="2">The sequence shown here is derived from an EMBL/GenBank/DDBJ whole genome shotgun (WGS) entry which is preliminary data.</text>
</comment>
<reference evidence="2 3" key="1">
    <citation type="submission" date="2019-05" db="EMBL/GenBank/DDBJ databases">
        <title>Hymenobacter edaphi sp. nov., isolated from abandoned arsenic-contaminated farmland soil.</title>
        <authorList>
            <person name="Nie L."/>
        </authorList>
    </citation>
    <scope>NUCLEOTIDE SEQUENCE [LARGE SCALE GENOMIC DNA]</scope>
    <source>
        <strain evidence="2 3">1-3-3-8</strain>
    </source>
</reference>
<dbReference type="InterPro" id="IPR035986">
    <property type="entry name" value="PKD_dom_sf"/>
</dbReference>
<proteinExistence type="predicted"/>
<dbReference type="InterPro" id="IPR000601">
    <property type="entry name" value="PKD_dom"/>
</dbReference>
<sequence length="214" mass="23522">MPLSALSRSRVIGSAPRLGWPLMLGFLLTGPAALAQQAGDTLSVSCPRPSVPPPCVDLDARRSVDPAAGPLTYRWQMGDGTTLTGAVISHCYAERRRYLIQLDVLDERTGRLRTAEQTYPVDFTLEPLVDFTLSTDTVRVGQVVTFDAFQAQIPPCTNTVVLWDFRDGTISNGRRLTHTFRKPGRFEVRMSLRANGPDSCPDSHCVSRPVIVLP</sequence>
<dbReference type="SMART" id="SM00089">
    <property type="entry name" value="PKD"/>
    <property type="match status" value="2"/>
</dbReference>
<dbReference type="RefSeq" id="WP_138078092.1">
    <property type="nucleotide sequence ID" value="NZ_VAJM01000005.1"/>
</dbReference>
<accession>A0A5R8WPI2</accession>
<dbReference type="InterPro" id="IPR022409">
    <property type="entry name" value="PKD/Chitinase_dom"/>
</dbReference>
<evidence type="ECO:0000313" key="2">
    <source>
        <dbReference type="EMBL" id="TLM92236.1"/>
    </source>
</evidence>
<dbReference type="InterPro" id="IPR013783">
    <property type="entry name" value="Ig-like_fold"/>
</dbReference>
<evidence type="ECO:0000259" key="1">
    <source>
        <dbReference type="PROSITE" id="PS50093"/>
    </source>
</evidence>
<dbReference type="SUPFAM" id="SSF49299">
    <property type="entry name" value="PKD domain"/>
    <property type="match status" value="2"/>
</dbReference>
<dbReference type="OrthoDB" id="9802683at2"/>
<dbReference type="PROSITE" id="PS50093">
    <property type="entry name" value="PKD"/>
    <property type="match status" value="2"/>
</dbReference>
<evidence type="ECO:0000313" key="3">
    <source>
        <dbReference type="Proteomes" id="UP000305517"/>
    </source>
</evidence>
<dbReference type="EMBL" id="VAJM01000005">
    <property type="protein sequence ID" value="TLM92236.1"/>
    <property type="molecule type" value="Genomic_DNA"/>
</dbReference>
<name>A0A5R8WPI2_9BACT</name>
<dbReference type="AlphaFoldDB" id="A0A5R8WPI2"/>
<dbReference type="CDD" id="cd00146">
    <property type="entry name" value="PKD"/>
    <property type="match status" value="1"/>
</dbReference>
<dbReference type="Pfam" id="PF18911">
    <property type="entry name" value="PKD_4"/>
    <property type="match status" value="2"/>
</dbReference>
<dbReference type="Proteomes" id="UP000305517">
    <property type="component" value="Unassembled WGS sequence"/>
</dbReference>
<protein>
    <submittedName>
        <fullName evidence="2">PKD domain-containing protein</fullName>
    </submittedName>
</protein>
<feature type="domain" description="PKD" evidence="1">
    <location>
        <begin position="67"/>
        <end position="106"/>
    </location>
</feature>
<feature type="domain" description="PKD" evidence="1">
    <location>
        <begin position="127"/>
        <end position="192"/>
    </location>
</feature>
<gene>
    <name evidence="2" type="ORF">FDY95_12410</name>
</gene>